<dbReference type="Gene3D" id="2.30.110.10">
    <property type="entry name" value="Electron Transport, Fmn-binding Protein, Chain A"/>
    <property type="match status" value="1"/>
</dbReference>
<dbReference type="EMBL" id="CAEZZM010000081">
    <property type="protein sequence ID" value="CAB4764680.1"/>
    <property type="molecule type" value="Genomic_DNA"/>
</dbReference>
<protein>
    <submittedName>
        <fullName evidence="1">Unannotated protein</fullName>
    </submittedName>
</protein>
<dbReference type="AlphaFoldDB" id="A0A6J6UY12"/>
<dbReference type="InterPro" id="IPR012349">
    <property type="entry name" value="Split_barrel_FMN-bd"/>
</dbReference>
<evidence type="ECO:0000313" key="1">
    <source>
        <dbReference type="EMBL" id="CAB4764680.1"/>
    </source>
</evidence>
<dbReference type="InterPro" id="IPR004378">
    <property type="entry name" value="F420H2_quin_Rdtase"/>
</dbReference>
<proteinExistence type="predicted"/>
<reference evidence="1" key="1">
    <citation type="submission" date="2020-05" db="EMBL/GenBank/DDBJ databases">
        <authorList>
            <person name="Chiriac C."/>
            <person name="Salcher M."/>
            <person name="Ghai R."/>
            <person name="Kavagutti S V."/>
        </authorList>
    </citation>
    <scope>NUCLEOTIDE SEQUENCE</scope>
</reference>
<dbReference type="GO" id="GO:0016491">
    <property type="term" value="F:oxidoreductase activity"/>
    <property type="evidence" value="ECO:0007669"/>
    <property type="project" value="InterPro"/>
</dbReference>
<name>A0A6J6UY12_9ZZZZ</name>
<dbReference type="SUPFAM" id="SSF50475">
    <property type="entry name" value="FMN-binding split barrel"/>
    <property type="match status" value="1"/>
</dbReference>
<dbReference type="NCBIfam" id="TIGR00026">
    <property type="entry name" value="hi_GC_TIGR00026"/>
    <property type="match status" value="1"/>
</dbReference>
<accession>A0A6J6UY12</accession>
<organism evidence="1">
    <name type="scientific">freshwater metagenome</name>
    <dbReference type="NCBI Taxonomy" id="449393"/>
    <lineage>
        <taxon>unclassified sequences</taxon>
        <taxon>metagenomes</taxon>
        <taxon>ecological metagenomes</taxon>
    </lineage>
</organism>
<gene>
    <name evidence="1" type="ORF">UFOPK2872_00742</name>
</gene>
<dbReference type="Pfam" id="PF04075">
    <property type="entry name" value="F420H2_quin_red"/>
    <property type="match status" value="1"/>
</dbReference>
<sequence length="121" mass="13541">MSWLAAFAEVECCDIVTVGRKSGQPRKIELWFGVVDDTLILVSGTEHSDWRENLLANSSVEVHIEGNARSGTARLVTDADERRSYGDVMAAKYDWEGDPSIGLTRHAWCYEVPVVAISNWR</sequence>